<dbReference type="AlphaFoldDB" id="A0A6I8RJ74"/>
<dbReference type="GO" id="GO:0002376">
    <property type="term" value="P:immune system process"/>
    <property type="evidence" value="ECO:0007669"/>
    <property type="project" value="UniProtKB-KW"/>
</dbReference>
<dbReference type="SMART" id="SM00409">
    <property type="entry name" value="IG"/>
    <property type="match status" value="1"/>
</dbReference>
<dbReference type="GeneTree" id="ENSGT01150000287552"/>
<protein>
    <recommendedName>
        <fullName evidence="5">Ig-like domain-containing protein</fullName>
    </recommendedName>
</protein>
<dbReference type="Gene3D" id="2.60.40.10">
    <property type="entry name" value="Immunoglobulins"/>
    <property type="match status" value="1"/>
</dbReference>
<accession>A0A6I8RJ74</accession>
<dbReference type="InterPro" id="IPR036179">
    <property type="entry name" value="Ig-like_dom_sf"/>
</dbReference>
<feature type="chain" id="PRO_5030155681" description="Ig-like domain-containing protein" evidence="4">
    <location>
        <begin position="19"/>
        <end position="140"/>
    </location>
</feature>
<dbReference type="InParanoid" id="A0A6I8RJ74"/>
<keyword evidence="1 4" id="KW-0732">Signal</keyword>
<dbReference type="InterPro" id="IPR013106">
    <property type="entry name" value="Ig_V-set"/>
</dbReference>
<dbReference type="InterPro" id="IPR003599">
    <property type="entry name" value="Ig_sub"/>
</dbReference>
<dbReference type="InterPro" id="IPR007110">
    <property type="entry name" value="Ig-like_dom"/>
</dbReference>
<evidence type="ECO:0000256" key="1">
    <source>
        <dbReference type="ARBA" id="ARBA00022729"/>
    </source>
</evidence>
<feature type="region of interest" description="Disordered" evidence="3">
    <location>
        <begin position="116"/>
        <end position="140"/>
    </location>
</feature>
<evidence type="ECO:0000256" key="2">
    <source>
        <dbReference type="ARBA" id="ARBA00022859"/>
    </source>
</evidence>
<proteinExistence type="predicted"/>
<evidence type="ECO:0000313" key="6">
    <source>
        <dbReference type="Ensembl" id="ENSXETP00000081858"/>
    </source>
</evidence>
<dbReference type="Bgee" id="ENSXETG00000040927">
    <property type="expression patterns" value="Expressed in ovary and 6 other cell types or tissues"/>
</dbReference>
<evidence type="ECO:0000256" key="3">
    <source>
        <dbReference type="SAM" id="MobiDB-lite"/>
    </source>
</evidence>
<sequence length="140" mass="15176">MGRCRSHRFCLCPTVCLSADVAQTPGLVLVPPGANVTLECEHPDSGFLYKFWYRQEKNRPLTLIGSTYSTQSPNMEREFGSNRTIIEPKTAERSLLLILTVSGRDSATYYCASSTHSATGRGAPCAELGDPPHPVTGGAE</sequence>
<dbReference type="InterPro" id="IPR050413">
    <property type="entry name" value="TCR_beta_variable"/>
</dbReference>
<dbReference type="PANTHER" id="PTHR23268:SF124">
    <property type="entry name" value="IG-LIKE DOMAIN-CONTAINING PROTEIN"/>
    <property type="match status" value="1"/>
</dbReference>
<dbReference type="InterPro" id="IPR013783">
    <property type="entry name" value="Ig-like_fold"/>
</dbReference>
<reference evidence="6" key="2">
    <citation type="submission" date="2020-05" db="UniProtKB">
        <authorList>
            <consortium name="Ensembl"/>
        </authorList>
    </citation>
    <scope>IDENTIFICATION</scope>
</reference>
<dbReference type="Ensembl" id="ENSXETT00000095167">
    <property type="protein sequence ID" value="ENSXETP00000081858"/>
    <property type="gene ID" value="ENSXETG00000040927"/>
</dbReference>
<dbReference type="Pfam" id="PF07686">
    <property type="entry name" value="V-set"/>
    <property type="match status" value="1"/>
</dbReference>
<keyword evidence="2" id="KW-0391">Immunity</keyword>
<dbReference type="SUPFAM" id="SSF48726">
    <property type="entry name" value="Immunoglobulin"/>
    <property type="match status" value="1"/>
</dbReference>
<name>A0A6I8RJ74_XENTR</name>
<evidence type="ECO:0000256" key="4">
    <source>
        <dbReference type="SAM" id="SignalP"/>
    </source>
</evidence>
<evidence type="ECO:0000259" key="5">
    <source>
        <dbReference type="PROSITE" id="PS50835"/>
    </source>
</evidence>
<dbReference type="PANTHER" id="PTHR23268">
    <property type="entry name" value="T-CELL RECEPTOR BETA CHAIN"/>
    <property type="match status" value="1"/>
</dbReference>
<reference evidence="6" key="1">
    <citation type="journal article" date="2010" name="Science">
        <title>The genome of the Western clawed frog Xenopus tropicalis.</title>
        <authorList>
            <person name="Hellsten U."/>
            <person name="Harland R.M."/>
            <person name="Gilchrist M.J."/>
            <person name="Hendrix D."/>
            <person name="Jurka J."/>
            <person name="Kapitonov V."/>
            <person name="Ovcharenko I."/>
            <person name="Putnam N.H."/>
            <person name="Shu S."/>
            <person name="Taher L."/>
            <person name="Blitz I.L."/>
            <person name="Blumberg B."/>
            <person name="Dichmann D.S."/>
            <person name="Dubchak I."/>
            <person name="Amaya E."/>
            <person name="Detter J.C."/>
            <person name="Fletcher R."/>
            <person name="Gerhard D.S."/>
            <person name="Goodstein D."/>
            <person name="Graves T."/>
            <person name="Grigoriev I.V."/>
            <person name="Grimwood J."/>
            <person name="Kawashima T."/>
            <person name="Lindquist E."/>
            <person name="Lucas S.M."/>
            <person name="Mead P.E."/>
            <person name="Mitros T."/>
            <person name="Ogino H."/>
            <person name="Ohta Y."/>
            <person name="Poliakov A.V."/>
            <person name="Pollet N."/>
            <person name="Robert J."/>
            <person name="Salamov A."/>
            <person name="Sater A.K."/>
            <person name="Schmutz J."/>
            <person name="Terry A."/>
            <person name="Vize P.D."/>
            <person name="Warren W.C."/>
            <person name="Wells D."/>
            <person name="Wills A."/>
            <person name="Wilson R.K."/>
            <person name="Zimmerman L.B."/>
            <person name="Zorn A.M."/>
            <person name="Grainger R."/>
            <person name="Grammer T."/>
            <person name="Khokha M.K."/>
            <person name="Richardson P.M."/>
            <person name="Rokhsar D.S."/>
        </authorList>
    </citation>
    <scope>NUCLEOTIDE SEQUENCE [LARGE SCALE GENOMIC DNA]</scope>
    <source>
        <strain evidence="6">Nigerian</strain>
    </source>
</reference>
<organism evidence="6">
    <name type="scientific">Xenopus tropicalis</name>
    <name type="common">Western clawed frog</name>
    <name type="synonym">Silurana tropicalis</name>
    <dbReference type="NCBI Taxonomy" id="8364"/>
    <lineage>
        <taxon>Eukaryota</taxon>
        <taxon>Metazoa</taxon>
        <taxon>Chordata</taxon>
        <taxon>Craniata</taxon>
        <taxon>Vertebrata</taxon>
        <taxon>Euteleostomi</taxon>
        <taxon>Amphibia</taxon>
        <taxon>Batrachia</taxon>
        <taxon>Anura</taxon>
        <taxon>Pipoidea</taxon>
        <taxon>Pipidae</taxon>
        <taxon>Xenopodinae</taxon>
        <taxon>Xenopus</taxon>
        <taxon>Silurana</taxon>
    </lineage>
</organism>
<feature type="domain" description="Ig-like" evidence="5">
    <location>
        <begin position="13"/>
        <end position="111"/>
    </location>
</feature>
<dbReference type="SMART" id="SM00406">
    <property type="entry name" value="IGv"/>
    <property type="match status" value="1"/>
</dbReference>
<dbReference type="PROSITE" id="PS50835">
    <property type="entry name" value="IG_LIKE"/>
    <property type="match status" value="1"/>
</dbReference>
<feature type="signal peptide" evidence="4">
    <location>
        <begin position="1"/>
        <end position="18"/>
    </location>
</feature>